<dbReference type="KEGG" id="phu:Phum_PHUM269200"/>
<dbReference type="PANTHER" id="PTHR23110:SF104">
    <property type="entry name" value="MATERNAL GENE REQUIRED FOR MEIOSIS, ISOFORM H"/>
    <property type="match status" value="1"/>
</dbReference>
<dbReference type="eggNOG" id="ENOG502S1M4">
    <property type="taxonomic scope" value="Eukaryota"/>
</dbReference>
<dbReference type="GO" id="GO:0045165">
    <property type="term" value="P:cell fate commitment"/>
    <property type="evidence" value="ECO:0007669"/>
    <property type="project" value="UniProtKB-ARBA"/>
</dbReference>
<dbReference type="InterPro" id="IPR000210">
    <property type="entry name" value="BTB/POZ_dom"/>
</dbReference>
<dbReference type="OrthoDB" id="10261408at2759"/>
<dbReference type="EMBL" id="AAZO01003108">
    <property type="status" value="NOT_ANNOTATED_CDS"/>
    <property type="molecule type" value="Genomic_DNA"/>
</dbReference>
<dbReference type="CTD" id="8235617"/>
<evidence type="ECO:0000256" key="3">
    <source>
        <dbReference type="SAM" id="MobiDB-lite"/>
    </source>
</evidence>
<evidence type="ECO:0000313" key="6">
    <source>
        <dbReference type="EnsemblMetazoa" id="PHUM269200-PA"/>
    </source>
</evidence>
<dbReference type="STRING" id="121224.E0VKU0"/>
<evidence type="ECO:0000256" key="1">
    <source>
        <dbReference type="ARBA" id="ARBA00004123"/>
    </source>
</evidence>
<dbReference type="Proteomes" id="UP000009046">
    <property type="component" value="Unassembled WGS sequence"/>
</dbReference>
<dbReference type="VEuPathDB" id="VectorBase:PHUM269200"/>
<dbReference type="InterPro" id="IPR011333">
    <property type="entry name" value="SKP1/BTB/POZ_sf"/>
</dbReference>
<evidence type="ECO:0000256" key="2">
    <source>
        <dbReference type="ARBA" id="ARBA00023242"/>
    </source>
</evidence>
<reference evidence="5" key="2">
    <citation type="submission" date="2007-04" db="EMBL/GenBank/DDBJ databases">
        <title>The genome of the human body louse.</title>
        <authorList>
            <consortium name="The Human Body Louse Genome Consortium"/>
            <person name="Kirkness E."/>
            <person name="Walenz B."/>
            <person name="Hass B."/>
            <person name="Bruggner R."/>
            <person name="Strausberg R."/>
        </authorList>
    </citation>
    <scope>NUCLEOTIDE SEQUENCE</scope>
    <source>
        <strain evidence="5">USDA</strain>
    </source>
</reference>
<dbReference type="InParanoid" id="E0VKU0"/>
<dbReference type="AlphaFoldDB" id="E0VKU0"/>
<sequence>MGSEHYCLRWNNHQSNLLGVFSQLLQDESLVDVTLACAEGHSIRAHKVVLSACSSYFQTLFIDHPNRHPIVILKDVCFEELKTIVDFMYKGEVNVEYCQLSALLKTAESLKVKGLTEMTNLSSTSSTEIIKKEKTEKDSDETETFSSKKNSEEGEITAVTETVNKRLTNENTKSPSSCLPANKKLLVEQECEEIAETEANKTDSASDSCAKGGCPGPTEMSASGMALCQMPSSCSSPHVSEPFPGTSCLPPVQQVPLRKGGY</sequence>
<dbReference type="GO" id="GO:0045466">
    <property type="term" value="P:R7 cell differentiation"/>
    <property type="evidence" value="ECO:0007669"/>
    <property type="project" value="UniProtKB-ARBA"/>
</dbReference>
<evidence type="ECO:0000313" key="5">
    <source>
        <dbReference type="EMBL" id="EEB13996.1"/>
    </source>
</evidence>
<dbReference type="GO" id="GO:0005634">
    <property type="term" value="C:nucleus"/>
    <property type="evidence" value="ECO:0007669"/>
    <property type="project" value="UniProtKB-SubCell"/>
</dbReference>
<organism>
    <name type="scientific">Pediculus humanus subsp. corporis</name>
    <name type="common">Body louse</name>
    <dbReference type="NCBI Taxonomy" id="121224"/>
    <lineage>
        <taxon>Eukaryota</taxon>
        <taxon>Metazoa</taxon>
        <taxon>Ecdysozoa</taxon>
        <taxon>Arthropoda</taxon>
        <taxon>Hexapoda</taxon>
        <taxon>Insecta</taxon>
        <taxon>Pterygota</taxon>
        <taxon>Neoptera</taxon>
        <taxon>Paraneoptera</taxon>
        <taxon>Psocodea</taxon>
        <taxon>Troctomorpha</taxon>
        <taxon>Phthiraptera</taxon>
        <taxon>Anoplura</taxon>
        <taxon>Pediculidae</taxon>
        <taxon>Pediculus</taxon>
    </lineage>
</organism>
<feature type="region of interest" description="Disordered" evidence="3">
    <location>
        <begin position="123"/>
        <end position="155"/>
    </location>
</feature>
<dbReference type="EMBL" id="DS235250">
    <property type="protein sequence ID" value="EEB13996.1"/>
    <property type="molecule type" value="Genomic_DNA"/>
</dbReference>
<dbReference type="GO" id="GO:0061061">
    <property type="term" value="P:muscle structure development"/>
    <property type="evidence" value="ECO:0007669"/>
    <property type="project" value="UniProtKB-ARBA"/>
</dbReference>
<dbReference type="GO" id="GO:0002009">
    <property type="term" value="P:morphogenesis of an epithelium"/>
    <property type="evidence" value="ECO:0007669"/>
    <property type="project" value="UniProtKB-ARBA"/>
</dbReference>
<keyword evidence="7" id="KW-1185">Reference proteome</keyword>
<name>E0VKU0_PEDHC</name>
<dbReference type="FunFam" id="3.30.710.10:FF:000091">
    <property type="entry name" value="Lola, isoform F"/>
    <property type="match status" value="1"/>
</dbReference>
<protein>
    <submittedName>
        <fullName evidence="5">B-cell CLL/lymphoma 6 member B protein, putative</fullName>
    </submittedName>
</protein>
<dbReference type="GO" id="GO:0048477">
    <property type="term" value="P:oogenesis"/>
    <property type="evidence" value="ECO:0007669"/>
    <property type="project" value="UniProtKB-ARBA"/>
</dbReference>
<comment type="subcellular location">
    <subcellularLocation>
        <location evidence="1">Nucleus</location>
    </subcellularLocation>
</comment>
<evidence type="ECO:0000313" key="7">
    <source>
        <dbReference type="Proteomes" id="UP000009046"/>
    </source>
</evidence>
<dbReference type="GO" id="GO:0042051">
    <property type="term" value="P:compound eye photoreceptor development"/>
    <property type="evidence" value="ECO:0007669"/>
    <property type="project" value="UniProtKB-ARBA"/>
</dbReference>
<gene>
    <name evidence="6" type="primary">8235617</name>
    <name evidence="5" type="ORF">Phum_PHUM269200</name>
</gene>
<dbReference type="PROSITE" id="PS50097">
    <property type="entry name" value="BTB"/>
    <property type="match status" value="1"/>
</dbReference>
<reference evidence="5" key="1">
    <citation type="submission" date="2007-04" db="EMBL/GenBank/DDBJ databases">
        <title>Annotation of Pediculus humanus corporis strain USDA.</title>
        <authorList>
            <person name="Kirkness E."/>
            <person name="Hannick L."/>
            <person name="Hass B."/>
            <person name="Bruggner R."/>
            <person name="Lawson D."/>
            <person name="Bidwell S."/>
            <person name="Joardar V."/>
            <person name="Caler E."/>
            <person name="Walenz B."/>
            <person name="Inman J."/>
            <person name="Schobel S."/>
            <person name="Galinsky K."/>
            <person name="Amedeo P."/>
            <person name="Strausberg R."/>
        </authorList>
    </citation>
    <scope>NUCLEOTIDE SEQUENCE</scope>
    <source>
        <strain evidence="5">USDA</strain>
    </source>
</reference>
<dbReference type="CDD" id="cd18315">
    <property type="entry name" value="BTB_POZ_BAB-like"/>
    <property type="match status" value="1"/>
</dbReference>
<feature type="region of interest" description="Disordered" evidence="3">
    <location>
        <begin position="197"/>
        <end position="216"/>
    </location>
</feature>
<dbReference type="GO" id="GO:0006357">
    <property type="term" value="P:regulation of transcription by RNA polymerase II"/>
    <property type="evidence" value="ECO:0007669"/>
    <property type="project" value="TreeGrafter"/>
</dbReference>
<accession>E0VKU0</accession>
<dbReference type="Gene3D" id="3.30.710.10">
    <property type="entry name" value="Potassium Channel Kv1.1, Chain A"/>
    <property type="match status" value="1"/>
</dbReference>
<dbReference type="RefSeq" id="XP_002426734.1">
    <property type="nucleotide sequence ID" value="XM_002426689.1"/>
</dbReference>
<dbReference type="GeneID" id="8235617"/>
<proteinExistence type="predicted"/>
<reference evidence="6" key="3">
    <citation type="submission" date="2021-02" db="UniProtKB">
        <authorList>
            <consortium name="EnsemblMetazoa"/>
        </authorList>
    </citation>
    <scope>IDENTIFICATION</scope>
    <source>
        <strain evidence="6">USDA</strain>
    </source>
</reference>
<dbReference type="HOGENOM" id="CLU_027674_0_1_1"/>
<keyword evidence="2" id="KW-0539">Nucleus</keyword>
<dbReference type="EnsemblMetazoa" id="PHUM269200-RA">
    <property type="protein sequence ID" value="PHUM269200-PA"/>
    <property type="gene ID" value="PHUM269200"/>
</dbReference>
<dbReference type="OMA" id="WRCVDYL"/>
<dbReference type="InterPro" id="IPR051095">
    <property type="entry name" value="Dros_DevTransReg"/>
</dbReference>
<dbReference type="SUPFAM" id="SSF54695">
    <property type="entry name" value="POZ domain"/>
    <property type="match status" value="1"/>
</dbReference>
<dbReference type="SMART" id="SM00225">
    <property type="entry name" value="BTB"/>
    <property type="match status" value="1"/>
</dbReference>
<evidence type="ECO:0000259" key="4">
    <source>
        <dbReference type="PROSITE" id="PS50097"/>
    </source>
</evidence>
<dbReference type="PANTHER" id="PTHR23110">
    <property type="entry name" value="BTB DOMAIN TRANSCRIPTION FACTOR"/>
    <property type="match status" value="1"/>
</dbReference>
<feature type="domain" description="BTB" evidence="4">
    <location>
        <begin position="31"/>
        <end position="97"/>
    </location>
</feature>
<dbReference type="Pfam" id="PF00651">
    <property type="entry name" value="BTB"/>
    <property type="match status" value="1"/>
</dbReference>